<accession>A0AAW8CET1</accession>
<organism evidence="1 2">
    <name type="scientific">Phocoenobacter atlanticus subsp. atlanticus</name>
    <dbReference type="NCBI Taxonomy" id="3061285"/>
    <lineage>
        <taxon>Bacteria</taxon>
        <taxon>Pseudomonadati</taxon>
        <taxon>Pseudomonadota</taxon>
        <taxon>Gammaproteobacteria</taxon>
        <taxon>Pasteurellales</taxon>
        <taxon>Pasteurellaceae</taxon>
        <taxon>Phocoenobacter</taxon>
        <taxon>Phocoenobacter atlanticus</taxon>
    </lineage>
</organism>
<dbReference type="Proteomes" id="UP001226020">
    <property type="component" value="Unassembled WGS sequence"/>
</dbReference>
<name>A0AAW8CET1_9PAST</name>
<evidence type="ECO:0000313" key="1">
    <source>
        <dbReference type="EMBL" id="MDP8149542.1"/>
    </source>
</evidence>
<dbReference type="SUPFAM" id="SSF103647">
    <property type="entry name" value="TSP type-3 repeat"/>
    <property type="match status" value="1"/>
</dbReference>
<dbReference type="InterPro" id="IPR028974">
    <property type="entry name" value="TSP_type-3_rpt"/>
</dbReference>
<reference evidence="1 2" key="1">
    <citation type="journal article" date="2023" name="Front. Microbiol.">
        <title>Phylogeography and host specificity of Pasteurellaceae pathogenic to sea-farmed fish in the north-east Atlantic.</title>
        <authorList>
            <person name="Gulla S."/>
            <person name="Colquhoun D.J."/>
            <person name="Olsen A.B."/>
            <person name="Spilsberg B."/>
            <person name="Lagesen K."/>
            <person name="Aakesson C.P."/>
            <person name="Strom S."/>
            <person name="Manji F."/>
            <person name="Birkbeck T.H."/>
            <person name="Nilsen H.K."/>
        </authorList>
    </citation>
    <scope>NUCLEOTIDE SEQUENCE [LARGE SCALE GENOMIC DNA]</scope>
    <source>
        <strain evidence="1 2">NVIB3131</strain>
    </source>
</reference>
<evidence type="ECO:0000313" key="2">
    <source>
        <dbReference type="Proteomes" id="UP001226020"/>
    </source>
</evidence>
<dbReference type="GO" id="GO:0005509">
    <property type="term" value="F:calcium ion binding"/>
    <property type="evidence" value="ECO:0007669"/>
    <property type="project" value="InterPro"/>
</dbReference>
<dbReference type="EMBL" id="JASAXT010000065">
    <property type="protein sequence ID" value="MDP8149542.1"/>
    <property type="molecule type" value="Genomic_DNA"/>
</dbReference>
<comment type="caution">
    <text evidence="1">The sequence shown here is derived from an EMBL/GenBank/DDBJ whole genome shotgun (WGS) entry which is preliminary data.</text>
</comment>
<keyword evidence="2" id="KW-1185">Reference proteome</keyword>
<gene>
    <name evidence="1" type="ORF">QJU57_10780</name>
</gene>
<protein>
    <submittedName>
        <fullName evidence="1">Uncharacterized protein</fullName>
    </submittedName>
</protein>
<dbReference type="AlphaFoldDB" id="A0AAW8CET1"/>
<feature type="non-terminal residue" evidence="1">
    <location>
        <position position="101"/>
    </location>
</feature>
<sequence length="101" mass="10760">MCYALFSAVSTVTENDADADGTPEVIKTELDTDGDGKVDTVTVAKDLDDDGTVDISRTTVDMDGNGTPEKVIVTTKDAITGEIVETTYIDKNQDGKPDRTI</sequence>
<proteinExistence type="predicted"/>